<gene>
    <name evidence="2" type="ORF">BS101_13850</name>
</gene>
<dbReference type="InterPro" id="IPR003331">
    <property type="entry name" value="UDP_GlcNAc_Epimerase_2_dom"/>
</dbReference>
<name>A0A1L5FA86_CLOKL</name>
<reference evidence="2 3" key="1">
    <citation type="submission" date="2016-12" db="EMBL/GenBank/DDBJ databases">
        <title>Complete genome sequence of Clostridium kluyveri JZZ isolated from the pit mud of a Chinese flavor liquor-making factory.</title>
        <authorList>
            <person name="Wang Y."/>
        </authorList>
    </citation>
    <scope>NUCLEOTIDE SEQUENCE [LARGE SCALE GENOMIC DNA]</scope>
    <source>
        <strain evidence="2 3">JZZ</strain>
    </source>
</reference>
<dbReference type="Proteomes" id="UP000184604">
    <property type="component" value="Chromosome"/>
</dbReference>
<dbReference type="InterPro" id="IPR029767">
    <property type="entry name" value="WecB-like"/>
</dbReference>
<dbReference type="SUPFAM" id="SSF53756">
    <property type="entry name" value="UDP-Glycosyltransferase/glycogen phosphorylase"/>
    <property type="match status" value="1"/>
</dbReference>
<dbReference type="GO" id="GO:0006047">
    <property type="term" value="P:UDP-N-acetylglucosamine metabolic process"/>
    <property type="evidence" value="ECO:0007669"/>
    <property type="project" value="InterPro"/>
</dbReference>
<dbReference type="Gene3D" id="3.40.50.2000">
    <property type="entry name" value="Glycogen Phosphorylase B"/>
    <property type="match status" value="2"/>
</dbReference>
<dbReference type="GO" id="GO:0004553">
    <property type="term" value="F:hydrolase activity, hydrolyzing O-glycosyl compounds"/>
    <property type="evidence" value="ECO:0007669"/>
    <property type="project" value="InterPro"/>
</dbReference>
<dbReference type="RefSeq" id="WP_073539356.1">
    <property type="nucleotide sequence ID" value="NZ_CP018335.1"/>
</dbReference>
<dbReference type="OrthoDB" id="9803238at2"/>
<protein>
    <submittedName>
        <fullName evidence="2">UDP-N-acetyl-D-glucosamine 2-epimerase, UDP-hydrolysing</fullName>
    </submittedName>
</protein>
<dbReference type="AlphaFoldDB" id="A0A1L5FA86"/>
<evidence type="ECO:0000313" key="2">
    <source>
        <dbReference type="EMBL" id="APM39740.1"/>
    </source>
</evidence>
<proteinExistence type="predicted"/>
<dbReference type="InterPro" id="IPR020004">
    <property type="entry name" value="UDP-GlcNAc_Epase"/>
</dbReference>
<dbReference type="Pfam" id="PF02350">
    <property type="entry name" value="Epimerase_2"/>
    <property type="match status" value="1"/>
</dbReference>
<accession>A0A1L5FA86</accession>
<evidence type="ECO:0000259" key="1">
    <source>
        <dbReference type="Pfam" id="PF02350"/>
    </source>
</evidence>
<sequence length="391" mass="43970">MCIKKILAFTGIRSDYDLMSLLYKKLNEANDFEIKLVVSGAHLSETYGYTLNNIVEDGIPIIAQIENLIDSNSRASRIKSLSILLQDCIHTVAAYKPDVILYAGDREEVVVGGLIGTYLRIPTIHFFGGDHALDGNIDNPVRHAVSKLSSLHFVSNEESKQRLIKIGENKNRIFNVGSPALDKFISTEYISKKEIVHILGKPRWNNYAVMIFHPLAGEEDRAGQYFEEILVALEKKSVNAFVSYPNVDSGNKKIIEVIKKYYNKENFKFYKNIPRTLFVNLLRNSMFMIGNSSAGLYEAPILKLGAVNVGNRQKGRLCAENVVFVHQGVSNIVKGIETVLTKEFKLLLDKVQSPYGSGNSVEKIISLMRSLDFKSYIVKSEDPLLREVDNE</sequence>
<evidence type="ECO:0000313" key="3">
    <source>
        <dbReference type="Proteomes" id="UP000184604"/>
    </source>
</evidence>
<dbReference type="EMBL" id="CP018335">
    <property type="protein sequence ID" value="APM39740.1"/>
    <property type="molecule type" value="Genomic_DNA"/>
</dbReference>
<dbReference type="PANTHER" id="PTHR43174">
    <property type="entry name" value="UDP-N-ACETYLGLUCOSAMINE 2-EPIMERASE"/>
    <property type="match status" value="1"/>
</dbReference>
<organism evidence="2 3">
    <name type="scientific">Clostridium kluyveri</name>
    <dbReference type="NCBI Taxonomy" id="1534"/>
    <lineage>
        <taxon>Bacteria</taxon>
        <taxon>Bacillati</taxon>
        <taxon>Bacillota</taxon>
        <taxon>Clostridia</taxon>
        <taxon>Eubacteriales</taxon>
        <taxon>Clostridiaceae</taxon>
        <taxon>Clostridium</taxon>
    </lineage>
</organism>
<feature type="domain" description="UDP-N-acetylglucosamine 2-epimerase" evidence="1">
    <location>
        <begin position="24"/>
        <end position="368"/>
    </location>
</feature>
<dbReference type="NCBIfam" id="TIGR03568">
    <property type="entry name" value="NeuC_NnaA"/>
    <property type="match status" value="1"/>
</dbReference>
<dbReference type="PANTHER" id="PTHR43174:SF3">
    <property type="entry name" value="UDP-N-ACETYLGLUCOSAMINE 2-EPIMERASE"/>
    <property type="match status" value="1"/>
</dbReference>